<dbReference type="Proteomes" id="UP000306102">
    <property type="component" value="Unassembled WGS sequence"/>
</dbReference>
<evidence type="ECO:0000313" key="2">
    <source>
        <dbReference type="EMBL" id="THG20177.1"/>
    </source>
</evidence>
<sequence length="144" mass="15994">MDEKKEFVNLSSMMLFEATNDSEAISKLNIAAVDAELMGAAEDDAFSCSCDDLIDCELGKFNGLGHTHVEVYRVADHGDEEEEDIDQDWTDGSDDEVVMSSTAKAREHKKLRVYVDSAMELMNEVVMSIIFPAALFLIFSIVNT</sequence>
<comment type="caution">
    <text evidence="2">The sequence shown here is derived from an EMBL/GenBank/DDBJ whole genome shotgun (WGS) entry which is preliminary data.</text>
</comment>
<keyword evidence="1" id="KW-0812">Transmembrane</keyword>
<dbReference type="EMBL" id="SDRB02002072">
    <property type="protein sequence ID" value="THG20177.1"/>
    <property type="molecule type" value="Genomic_DNA"/>
</dbReference>
<dbReference type="AlphaFoldDB" id="A0A4V3WQG7"/>
<organism evidence="2 3">
    <name type="scientific">Camellia sinensis var. sinensis</name>
    <name type="common">China tea</name>
    <dbReference type="NCBI Taxonomy" id="542762"/>
    <lineage>
        <taxon>Eukaryota</taxon>
        <taxon>Viridiplantae</taxon>
        <taxon>Streptophyta</taxon>
        <taxon>Embryophyta</taxon>
        <taxon>Tracheophyta</taxon>
        <taxon>Spermatophyta</taxon>
        <taxon>Magnoliopsida</taxon>
        <taxon>eudicotyledons</taxon>
        <taxon>Gunneridae</taxon>
        <taxon>Pentapetalae</taxon>
        <taxon>asterids</taxon>
        <taxon>Ericales</taxon>
        <taxon>Theaceae</taxon>
        <taxon>Camellia</taxon>
    </lineage>
</organism>
<keyword evidence="1" id="KW-1133">Transmembrane helix</keyword>
<accession>A0A4V3WQG7</accession>
<gene>
    <name evidence="2" type="ORF">TEA_005562</name>
</gene>
<protein>
    <submittedName>
        <fullName evidence="2">Uncharacterized protein</fullName>
    </submittedName>
</protein>
<proteinExistence type="predicted"/>
<dbReference type="PANTHER" id="PTHR35726">
    <property type="entry name" value="GLUTAMIC ACID-RICH PROTEIN-LIKE"/>
    <property type="match status" value="1"/>
</dbReference>
<dbReference type="PANTHER" id="PTHR35726:SF4">
    <property type="entry name" value="GLUTAMIC ACID-RICH PROTEIN-LIKE"/>
    <property type="match status" value="1"/>
</dbReference>
<feature type="transmembrane region" description="Helical" evidence="1">
    <location>
        <begin position="121"/>
        <end position="142"/>
    </location>
</feature>
<evidence type="ECO:0000256" key="1">
    <source>
        <dbReference type="SAM" id="Phobius"/>
    </source>
</evidence>
<keyword evidence="1" id="KW-0472">Membrane</keyword>
<name>A0A4V3WQG7_CAMSN</name>
<evidence type="ECO:0000313" key="3">
    <source>
        <dbReference type="Proteomes" id="UP000306102"/>
    </source>
</evidence>
<reference evidence="2 3" key="1">
    <citation type="journal article" date="2018" name="Proc. Natl. Acad. Sci. U.S.A.">
        <title>Draft genome sequence of Camellia sinensis var. sinensis provides insights into the evolution of the tea genome and tea quality.</title>
        <authorList>
            <person name="Wei C."/>
            <person name="Yang H."/>
            <person name="Wang S."/>
            <person name="Zhao J."/>
            <person name="Liu C."/>
            <person name="Gao L."/>
            <person name="Xia E."/>
            <person name="Lu Y."/>
            <person name="Tai Y."/>
            <person name="She G."/>
            <person name="Sun J."/>
            <person name="Cao H."/>
            <person name="Tong W."/>
            <person name="Gao Q."/>
            <person name="Li Y."/>
            <person name="Deng W."/>
            <person name="Jiang X."/>
            <person name="Wang W."/>
            <person name="Chen Q."/>
            <person name="Zhang S."/>
            <person name="Li H."/>
            <person name="Wu J."/>
            <person name="Wang P."/>
            <person name="Li P."/>
            <person name="Shi C."/>
            <person name="Zheng F."/>
            <person name="Jian J."/>
            <person name="Huang B."/>
            <person name="Shan D."/>
            <person name="Shi M."/>
            <person name="Fang C."/>
            <person name="Yue Y."/>
            <person name="Li F."/>
            <person name="Li D."/>
            <person name="Wei S."/>
            <person name="Han B."/>
            <person name="Jiang C."/>
            <person name="Yin Y."/>
            <person name="Xia T."/>
            <person name="Zhang Z."/>
            <person name="Bennetzen J.L."/>
            <person name="Zhao S."/>
            <person name="Wan X."/>
        </authorList>
    </citation>
    <scope>NUCLEOTIDE SEQUENCE [LARGE SCALE GENOMIC DNA]</scope>
    <source>
        <strain evidence="3">cv. Shuchazao</strain>
        <tissue evidence="2">Leaf</tissue>
    </source>
</reference>
<keyword evidence="3" id="KW-1185">Reference proteome</keyword>